<dbReference type="InterPro" id="IPR010281">
    <property type="entry name" value="DUF885"/>
</dbReference>
<protein>
    <recommendedName>
        <fullName evidence="3">DUF885 domain-containing protein</fullName>
    </recommendedName>
</protein>
<proteinExistence type="predicted"/>
<dbReference type="RefSeq" id="WP_271218553.1">
    <property type="nucleotide sequence ID" value="NZ_BAAAVD010000042.1"/>
</dbReference>
<name>A0A9W6MDS0_9ACTN</name>
<evidence type="ECO:0000313" key="2">
    <source>
        <dbReference type="Proteomes" id="UP001143474"/>
    </source>
</evidence>
<dbReference type="Proteomes" id="UP001143474">
    <property type="component" value="Unassembled WGS sequence"/>
</dbReference>
<reference evidence="1" key="2">
    <citation type="submission" date="2023-01" db="EMBL/GenBank/DDBJ databases">
        <authorList>
            <person name="Sun Q."/>
            <person name="Evtushenko L."/>
        </authorList>
    </citation>
    <scope>NUCLEOTIDE SEQUENCE</scope>
    <source>
        <strain evidence="1">VKM Ac-2007</strain>
    </source>
</reference>
<organism evidence="1 2">
    <name type="scientific">Streptosporangium carneum</name>
    <dbReference type="NCBI Taxonomy" id="47481"/>
    <lineage>
        <taxon>Bacteria</taxon>
        <taxon>Bacillati</taxon>
        <taxon>Actinomycetota</taxon>
        <taxon>Actinomycetes</taxon>
        <taxon>Streptosporangiales</taxon>
        <taxon>Streptosporangiaceae</taxon>
        <taxon>Streptosporangium</taxon>
    </lineage>
</organism>
<dbReference type="EMBL" id="BSEV01000007">
    <property type="protein sequence ID" value="GLK10108.1"/>
    <property type="molecule type" value="Genomic_DNA"/>
</dbReference>
<comment type="caution">
    <text evidence="1">The sequence shown here is derived from an EMBL/GenBank/DDBJ whole genome shotgun (WGS) entry which is preliminary data.</text>
</comment>
<dbReference type="Pfam" id="PF05960">
    <property type="entry name" value="DUF885"/>
    <property type="match status" value="1"/>
</dbReference>
<dbReference type="AlphaFoldDB" id="A0A9W6MDS0"/>
<keyword evidence="2" id="KW-1185">Reference proteome</keyword>
<dbReference type="PANTHER" id="PTHR33361">
    <property type="entry name" value="GLR0591 PROTEIN"/>
    <property type="match status" value="1"/>
</dbReference>
<sequence length="543" mass="58899">MTSPIFALCDEYVSRSAALDPIAAGAAGIAVEFSPATDYGPDGHAARAALISETLGRLASLEPLGETDLRAATHLRERLEAELAWHEIGEPLRAVQAPFGLLSEVRDSVDLLPHGDDDEWRDVAARLAAVPVMLDGWRTSLKNGLDSGLRAARRQALESAVQADLLASGGTHEALVARYGEGPVRSDLAKGAAAAHAAYAEVARYLREEYAPAAAEADAVGAERYAVAARLNLGADIDLVDAYEWGWAELERIEAELIAEADQVKAGASVEEATEILNESQYVEGLDAYRGWLQERHDQAVERLHGTHFDIAEPLRRVDVTLAVGSTSGSAYYTSPSEDLSRPGRTWWPVGNGRNRFEIWPELTTVFHEGVPGHHLQFGATRVAGDGLSRFGKISWVSGHGEGWALYAERLADELGWFTDPGTRLGMLGGSALRAARVVIDIGVHLDLPLPTGGRWTFDKACEVLRDRGRCEPHRVHAEVVRYFGWPGQAISYKLGERAWLAARDEARLRLGAGFDLRRWHTAALELGPVGLSGLAEALRRIG</sequence>
<accession>A0A9W6MDS0</accession>
<reference evidence="1" key="1">
    <citation type="journal article" date="2014" name="Int. J. Syst. Evol. Microbiol.">
        <title>Complete genome sequence of Corynebacterium casei LMG S-19264T (=DSM 44701T), isolated from a smear-ripened cheese.</title>
        <authorList>
            <consortium name="US DOE Joint Genome Institute (JGI-PGF)"/>
            <person name="Walter F."/>
            <person name="Albersmeier A."/>
            <person name="Kalinowski J."/>
            <person name="Ruckert C."/>
        </authorList>
    </citation>
    <scope>NUCLEOTIDE SEQUENCE</scope>
    <source>
        <strain evidence="1">VKM Ac-2007</strain>
    </source>
</reference>
<dbReference type="PANTHER" id="PTHR33361:SF2">
    <property type="entry name" value="DUF885 DOMAIN-CONTAINING PROTEIN"/>
    <property type="match status" value="1"/>
</dbReference>
<evidence type="ECO:0000313" key="1">
    <source>
        <dbReference type="EMBL" id="GLK10108.1"/>
    </source>
</evidence>
<gene>
    <name evidence="1" type="ORF">GCM10017600_35140</name>
</gene>
<evidence type="ECO:0008006" key="3">
    <source>
        <dbReference type="Google" id="ProtNLM"/>
    </source>
</evidence>